<evidence type="ECO:0000313" key="2">
    <source>
        <dbReference type="EMBL" id="CAD7394469.1"/>
    </source>
</evidence>
<dbReference type="EMBL" id="OC316976">
    <property type="protein sequence ID" value="CAD7394469.1"/>
    <property type="molecule type" value="Genomic_DNA"/>
</dbReference>
<proteinExistence type="predicted"/>
<dbReference type="AlphaFoldDB" id="A0A7R9CEB5"/>
<organism evidence="2">
    <name type="scientific">Timema cristinae</name>
    <name type="common">Walking stick</name>
    <dbReference type="NCBI Taxonomy" id="61476"/>
    <lineage>
        <taxon>Eukaryota</taxon>
        <taxon>Metazoa</taxon>
        <taxon>Ecdysozoa</taxon>
        <taxon>Arthropoda</taxon>
        <taxon>Hexapoda</taxon>
        <taxon>Insecta</taxon>
        <taxon>Pterygota</taxon>
        <taxon>Neoptera</taxon>
        <taxon>Polyneoptera</taxon>
        <taxon>Phasmatodea</taxon>
        <taxon>Timematodea</taxon>
        <taxon>Timematoidea</taxon>
        <taxon>Timematidae</taxon>
        <taxon>Timema</taxon>
    </lineage>
</organism>
<protein>
    <submittedName>
        <fullName evidence="2">Uncharacterized protein</fullName>
    </submittedName>
</protein>
<evidence type="ECO:0000256" key="1">
    <source>
        <dbReference type="SAM" id="MobiDB-lite"/>
    </source>
</evidence>
<sequence>MGVFRGVISARGGFWVELGPKLSRQSRTTCNRTASYYPFGLYALSTNYVNELGIGMVELEEVNPHLRGGRVENHLGKTTPSSPDRDSNLDLPVLSSRAQHDNRVSQLRHRGGKAGIKVSWTVARKEGCGAVLMMKTCEVRVEKQEERLNRGKGMGSEPPHPPHQNHPHAQMIVKKDRRGQGVWVHSGGVITWETPAGARIRCSLQENQRRDV</sequence>
<gene>
    <name evidence="2" type="ORF">TCEB3V08_LOCUS2394</name>
</gene>
<reference evidence="2" key="1">
    <citation type="submission" date="2020-11" db="EMBL/GenBank/DDBJ databases">
        <authorList>
            <person name="Tran Van P."/>
        </authorList>
    </citation>
    <scope>NUCLEOTIDE SEQUENCE</scope>
</reference>
<accession>A0A7R9CEB5</accession>
<name>A0A7R9CEB5_TIMCR</name>
<feature type="region of interest" description="Disordered" evidence="1">
    <location>
        <begin position="68"/>
        <end position="110"/>
    </location>
</feature>
<feature type="region of interest" description="Disordered" evidence="1">
    <location>
        <begin position="144"/>
        <end position="168"/>
    </location>
</feature>